<keyword evidence="3" id="KW-1185">Reference proteome</keyword>
<dbReference type="EMBL" id="LN877947">
    <property type="protein sequence ID" value="CUV04177.1"/>
    <property type="molecule type" value="Genomic_DNA"/>
</dbReference>
<dbReference type="VEuPathDB" id="CryptoDB:CHUDEA1_2350"/>
<reference evidence="2 3" key="1">
    <citation type="submission" date="2014-11" db="EMBL/GenBank/DDBJ databases">
        <title>Comparative genomic analysis of Cryptosporidium hominis reveals occurrence of genetic recombination in virulent subtypes.</title>
        <authorList>
            <person name="Guo Y."/>
            <person name="Tang K."/>
            <person name="Frace M."/>
            <person name="Li N."/>
            <person name="Roellig D.M."/>
            <person name="Sammons S."/>
            <person name="Knipe K."/>
            <person name="Rowe L."/>
            <person name="Feng Y."/>
            <person name="Xiao L."/>
        </authorList>
    </citation>
    <scope>NUCLEOTIDE SEQUENCE [LARGE SCALE GENOMIC DNA]</scope>
    <source>
        <strain evidence="2">30976</strain>
    </source>
</reference>
<organism evidence="1">
    <name type="scientific">Cryptosporidium hominis</name>
    <dbReference type="NCBI Taxonomy" id="237895"/>
    <lineage>
        <taxon>Eukaryota</taxon>
        <taxon>Sar</taxon>
        <taxon>Alveolata</taxon>
        <taxon>Apicomplexa</taxon>
        <taxon>Conoidasida</taxon>
        <taxon>Coccidia</taxon>
        <taxon>Eucoccidiorida</taxon>
        <taxon>Eimeriorina</taxon>
        <taxon>Cryptosporidiidae</taxon>
        <taxon>Cryptosporidium</taxon>
    </lineage>
</organism>
<dbReference type="Proteomes" id="UP000199752">
    <property type="component" value="Chromosome 1"/>
</dbReference>
<gene>
    <name evidence="1" type="ORF">CHUDEA1_2350</name>
    <name evidence="2" type="ORF">GY17_00001242</name>
</gene>
<evidence type="ECO:0000313" key="1">
    <source>
        <dbReference type="EMBL" id="CUV04177.1"/>
    </source>
</evidence>
<accession>A0A0S4TAY1</accession>
<name>A0A0S4TAY1_CRYHO</name>
<proteinExistence type="predicted"/>
<reference evidence="2 3" key="3">
    <citation type="submission" date="2017-10" db="EMBL/GenBank/DDBJ databases">
        <title>Consistent, comparative and evidence-based genome annotation and re-annotation for the closely-related species, Cryptosporidium parvum, C. hominis and C. tyzzeri.</title>
        <authorList>
            <person name="Baptista R.P."/>
            <person name="Li Y."/>
            <person name="Sateriale A."/>
            <person name="Striepen B."/>
            <person name="Kissinger J.C."/>
        </authorList>
    </citation>
    <scope>NUCLEOTIDE SEQUENCE [LARGE SCALE GENOMIC DNA]</scope>
    <source>
        <strain evidence="2">30976</strain>
    </source>
</reference>
<evidence type="ECO:0000313" key="2">
    <source>
        <dbReference type="EMBL" id="PPS97125.1"/>
    </source>
</evidence>
<dbReference type="AlphaFoldDB" id="A0A0S4TAY1"/>
<evidence type="ECO:0000313" key="3">
    <source>
        <dbReference type="Proteomes" id="UP001429100"/>
    </source>
</evidence>
<protein>
    <submittedName>
        <fullName evidence="1">Uncharacterized protein</fullName>
    </submittedName>
</protein>
<dbReference type="VEuPathDB" id="CryptoDB:Chro.10264"/>
<dbReference type="VEuPathDB" id="CryptoDB:ChTU502y2012_305g0025"/>
<dbReference type="VEuPathDB" id="CryptoDB:GY17_00001242"/>
<dbReference type="Proteomes" id="UP001429100">
    <property type="component" value="Unassembled WGS sequence"/>
</dbReference>
<reference evidence="1" key="2">
    <citation type="submission" date="2015-08" db="EMBL/GenBank/DDBJ databases">
        <authorList>
            <person name="Babu N.S."/>
            <person name="Beckwith C.J."/>
            <person name="Beseler K.G."/>
            <person name="Brison A."/>
            <person name="Carone J.V."/>
            <person name="Caskin T.P."/>
            <person name="Diamond M."/>
            <person name="Durham M.E."/>
            <person name="Foxe J.M."/>
            <person name="Go M."/>
            <person name="Henderson B.A."/>
            <person name="Jones I.B."/>
            <person name="McGettigan J.A."/>
            <person name="Micheletti S.J."/>
            <person name="Nasrallah M.E."/>
            <person name="Ortiz D."/>
            <person name="Piller C.R."/>
            <person name="Privatt S.R."/>
            <person name="Schneider S.L."/>
            <person name="Sharp S."/>
            <person name="Smith T.C."/>
            <person name="Stanton J.D."/>
            <person name="Ullery H.E."/>
            <person name="Wilson R.J."/>
            <person name="Serrano M.G."/>
            <person name="Buck G."/>
            <person name="Lee V."/>
            <person name="Wang Y."/>
            <person name="Carvalho R."/>
            <person name="Voegtly L."/>
            <person name="Shi R."/>
            <person name="Duckworth R."/>
            <person name="Johnson A."/>
            <person name="Loviza R."/>
            <person name="Walstead R."/>
            <person name="Shah Z."/>
            <person name="Kiflezghi M."/>
            <person name="Wade K."/>
            <person name="Ball S.L."/>
            <person name="Bradley K.W."/>
            <person name="Asai D.J."/>
            <person name="Bowman C.A."/>
            <person name="Russell D.A."/>
            <person name="Pope W.H."/>
            <person name="Jacobs-Sera D."/>
            <person name="Hendrix R.W."/>
            <person name="Hatfull G.F."/>
        </authorList>
    </citation>
    <scope>NUCLEOTIDE SEQUENCE [LARGE SCALE GENOMIC DNA]</scope>
</reference>
<sequence length="561" mass="64203">MNQLNKSHSKGRIKTIIKSAPNELWYSIFDQEITNSIIRHPFVDQFTWIKPNCENVNIEEPLMQQIIGPKFYLFEDVFPNSILSIPFIQNSIVNNNGVFISLPNLSIESSCALSIINKRTKESNEEKSKLMAIIRTPNTLFKNVLNVDKFMKQPPHMKKTNHFSFHKIELSEKSYWNDKSENMNKISGNFQGSNFNYECLSSIDILNAHAEVHPFFFNPLLNNCKDIIFPNNSKISDIYVCVCCNSGDKIPKDLCYCNAIQESKNPPFQPSLKNLSYNAKGSGNNQFYFSLQQQFGSSLFTKTDFLCYFENDKLLNIETEARLLKNLKTILCINGSPNVKITPINVKFISERINNKLIDEKRCSGKGLSVITGSDPSSKDYLSDMLIFIDLNALVSLILTSTNAKISNTQIFEQIIEYFDILIHQNLFSDNQNLINPFYFWDLRFGQSIVCDNAPKICNILKCVPFKEAPNEVIKIIGLLRPTILQRLIWFVASQVAAGAYLWSLFHLKGVESSPISINYKPHFIDENKNSVNDLYLLIFRMNEEISILCISVVNFNDANL</sequence>
<dbReference type="EMBL" id="JTAI01000044">
    <property type="protein sequence ID" value="PPS97125.1"/>
    <property type="molecule type" value="Genomic_DNA"/>
</dbReference>